<dbReference type="EMBL" id="FQUZ01000022">
    <property type="protein sequence ID" value="SHF43062.1"/>
    <property type="molecule type" value="Genomic_DNA"/>
</dbReference>
<dbReference type="GO" id="GO:0006935">
    <property type="term" value="P:chemotaxis"/>
    <property type="evidence" value="ECO:0007669"/>
    <property type="project" value="InterPro"/>
</dbReference>
<dbReference type="AlphaFoldDB" id="A0A1M5BLH4"/>
<dbReference type="Pfam" id="PF01584">
    <property type="entry name" value="CheW"/>
    <property type="match status" value="1"/>
</dbReference>
<dbReference type="OrthoDB" id="5298045at2"/>
<dbReference type="PROSITE" id="PS50851">
    <property type="entry name" value="CHEW"/>
    <property type="match status" value="1"/>
</dbReference>
<gene>
    <name evidence="2" type="ORF">SAMN02745117_01930</name>
</gene>
<reference evidence="2 3" key="1">
    <citation type="submission" date="2016-11" db="EMBL/GenBank/DDBJ databases">
        <authorList>
            <person name="Jaros S."/>
            <person name="Januszkiewicz K."/>
            <person name="Wedrychowicz H."/>
        </authorList>
    </citation>
    <scope>NUCLEOTIDE SEQUENCE [LARGE SCALE GENOMIC DNA]</scope>
    <source>
        <strain evidence="2 3">DSM 16112</strain>
    </source>
</reference>
<keyword evidence="3" id="KW-1185">Reference proteome</keyword>
<dbReference type="GO" id="GO:0005829">
    <property type="term" value="C:cytosol"/>
    <property type="evidence" value="ECO:0007669"/>
    <property type="project" value="TreeGrafter"/>
</dbReference>
<accession>A0A1M5BLH4</accession>
<dbReference type="SMART" id="SM00260">
    <property type="entry name" value="CheW"/>
    <property type="match status" value="1"/>
</dbReference>
<dbReference type="InterPro" id="IPR036061">
    <property type="entry name" value="CheW-like_dom_sf"/>
</dbReference>
<evidence type="ECO:0000313" key="3">
    <source>
        <dbReference type="Proteomes" id="UP000184327"/>
    </source>
</evidence>
<proteinExistence type="predicted"/>
<name>A0A1M5BLH4_9BURK</name>
<dbReference type="GO" id="GO:0007165">
    <property type="term" value="P:signal transduction"/>
    <property type="evidence" value="ECO:0007669"/>
    <property type="project" value="InterPro"/>
</dbReference>
<dbReference type="PANTHER" id="PTHR22617:SF43">
    <property type="entry name" value="PROTEIN PILI"/>
    <property type="match status" value="1"/>
</dbReference>
<dbReference type="PANTHER" id="PTHR22617">
    <property type="entry name" value="CHEMOTAXIS SENSOR HISTIDINE KINASE-RELATED"/>
    <property type="match status" value="1"/>
</dbReference>
<dbReference type="STRING" id="1122156.SAMN02745117_01930"/>
<dbReference type="InterPro" id="IPR039315">
    <property type="entry name" value="CheW"/>
</dbReference>
<evidence type="ECO:0000313" key="2">
    <source>
        <dbReference type="EMBL" id="SHF43062.1"/>
    </source>
</evidence>
<dbReference type="Proteomes" id="UP000184327">
    <property type="component" value="Unassembled WGS sequence"/>
</dbReference>
<sequence>MSAPVLTEKEASGDRLQERIAARTQEVASKGQRVSSWLAVEIGQQHYLVPLSHASEIFPYTSIQPVPYARPWFLGVANLRGQLVGVTDVEQLMGRPAAGFHEQVQGESKLLTFNPVLEINAALAVNRVVGLKSIHDFVQAQRPQPSEFPWLGNTYRDRAGRQWQEINLQKLAQSQAFLSISQ</sequence>
<dbReference type="Gene3D" id="2.40.50.180">
    <property type="entry name" value="CheA-289, Domain 4"/>
    <property type="match status" value="1"/>
</dbReference>
<dbReference type="InterPro" id="IPR002545">
    <property type="entry name" value="CheW-lke_dom"/>
</dbReference>
<dbReference type="RefSeq" id="WP_073356488.1">
    <property type="nucleotide sequence ID" value="NZ_FQUZ01000022.1"/>
</dbReference>
<evidence type="ECO:0000259" key="1">
    <source>
        <dbReference type="PROSITE" id="PS50851"/>
    </source>
</evidence>
<dbReference type="SUPFAM" id="SSF50341">
    <property type="entry name" value="CheW-like"/>
    <property type="match status" value="1"/>
</dbReference>
<feature type="domain" description="CheW-like" evidence="1">
    <location>
        <begin position="34"/>
        <end position="177"/>
    </location>
</feature>
<protein>
    <submittedName>
        <fullName evidence="2">Twitching motility protein PilI</fullName>
    </submittedName>
</protein>
<organism evidence="2 3">
    <name type="scientific">Lampropedia hyalina DSM 16112</name>
    <dbReference type="NCBI Taxonomy" id="1122156"/>
    <lineage>
        <taxon>Bacteria</taxon>
        <taxon>Pseudomonadati</taxon>
        <taxon>Pseudomonadota</taxon>
        <taxon>Betaproteobacteria</taxon>
        <taxon>Burkholderiales</taxon>
        <taxon>Comamonadaceae</taxon>
        <taxon>Lampropedia</taxon>
    </lineage>
</organism>